<dbReference type="InterPro" id="IPR006626">
    <property type="entry name" value="PbH1"/>
</dbReference>
<dbReference type="GO" id="GO:0052689">
    <property type="term" value="F:carboxylic ester hydrolase activity"/>
    <property type="evidence" value="ECO:0007669"/>
    <property type="project" value="TreeGrafter"/>
</dbReference>
<dbReference type="SMART" id="SM00710">
    <property type="entry name" value="PbH1"/>
    <property type="match status" value="20"/>
</dbReference>
<reference evidence="5" key="1">
    <citation type="submission" date="2020-06" db="EMBL/GenBank/DDBJ databases">
        <title>Unique genomic features of the anaerobic methanotrophic archaea.</title>
        <authorList>
            <person name="Chadwick G.L."/>
            <person name="Skennerton C.T."/>
            <person name="Laso-Perez R."/>
            <person name="Leu A.O."/>
            <person name="Speth D.R."/>
            <person name="Yu H."/>
            <person name="Morgan-Lang C."/>
            <person name="Hatzenpichler R."/>
            <person name="Goudeau D."/>
            <person name="Malmstrom R."/>
            <person name="Brazelton W.J."/>
            <person name="Woyke T."/>
            <person name="Hallam S.J."/>
            <person name="Tyson G.W."/>
            <person name="Wegener G."/>
            <person name="Boetius A."/>
            <person name="Orphan V."/>
        </authorList>
    </citation>
    <scope>NUCLEOTIDE SEQUENCE</scope>
</reference>
<dbReference type="InterPro" id="IPR022441">
    <property type="entry name" value="Para_beta_helix_rpt-2"/>
</dbReference>
<feature type="region of interest" description="Disordered" evidence="3">
    <location>
        <begin position="289"/>
        <end position="309"/>
    </location>
</feature>
<dbReference type="EMBL" id="MT631653">
    <property type="protein sequence ID" value="QNO56359.1"/>
    <property type="molecule type" value="Genomic_DNA"/>
</dbReference>
<dbReference type="PANTHER" id="PTHR43265:SF1">
    <property type="entry name" value="ESTERASE ESTD"/>
    <property type="match status" value="1"/>
</dbReference>
<evidence type="ECO:0000256" key="3">
    <source>
        <dbReference type="SAM" id="MobiDB-lite"/>
    </source>
</evidence>
<name>A0A7G9Z7X5_9EURY</name>
<feature type="domain" description="Carbohydrate-binding/sugar hydrolysis" evidence="4">
    <location>
        <begin position="414"/>
        <end position="555"/>
    </location>
</feature>
<gene>
    <name evidence="5" type="ORF">CHKFHCLN_00033</name>
</gene>
<dbReference type="GO" id="GO:0004252">
    <property type="term" value="F:serine-type endopeptidase activity"/>
    <property type="evidence" value="ECO:0007669"/>
    <property type="project" value="InterPro"/>
</dbReference>
<sequence>MDKKGRILVICATILVLSFVGTASATNWSVDGSGGGDFSVIQEAINNASAYDTIIVHSCVYYEKVYVNKSVTLKGIGYPVVDANGSGSAITLNADGITLEGFNATNSGSMWECAGIRVISGNNTITGNNVCNNGWNGISVDSSSNDSITGNNLYNNEYSISLSDSNNNTITGNNVSNNEYGGIYLADSSNNNSITGNTFVNNGLRISNSYQNTVEGNIVNGKHLVYLEDASDYTVKDAGQVILVNCTNITVENLDLSNTDVGIELWKTENSRISNNNVRNNNCGSISLSDSSSNSITGNNASNNNGDGISISDSSNNTITGNNVSSNSNVGIYLSGDSSNNTITDNNVRNNSNVGIWLSSFVLFPVNNTITGNNVHNNYGGIYLSRSSNNSITGNNVGDNNDDGISLSRSSNNSITSNTFVNDGLSVDDSYQNTVEENKVNGKPLVYLEDASDYTVEDAGQVILVNCTNITVENLDLANTSVGIELWKTEDSKVLNNTVSNNGNGISLSRSSNNSITGNNVRSNSIGGISLWNSCNNTITGNNVCNNSNGGISLWNSCTNNTITGNTFVNCGLFVFEHYQNAVGDNTVNGKPLVYLVDASDYTVRDAGQVILVNCNNITVEGLDLSNTSVGIELWKTEDSKVLNNTVSNDSNTSIILSDSSNNTIKGNNVRNNSNDGIHLSDSSNNSIYINNFINNTDSVDSYASTNIWNSPKEITYTYVGTTYASYLGNYWADYKGRADANGIGNTPYSIDSEKEECDLYPLMTPFENYISSESDTGVAATANMETIAKTFVTLLTESEFEKAHALFNKDMAEAVPVNKLNATWNGLIDQYGAFTGIENIRSAKEKGYETVFVTCNFSKTFLDAKIVFDIHEKIAGLFFLPIYGPPEYVDPDSFTESECTVGTGKWKLPGTLTIPKGEGPFYAVVLVAGSGPEDMNETIGPNEPFKDLAWGLATEGIAVLRYDKRTYRYPEECIAMIKNDNFTVNDETIDDAIAAVDLLRETERIDPDNIFVLGHSLGGYLAPRIAARNENISGVILLAAPARSLPDLIIEQTEYFASLDGTTDDKEAKSLEEVKEQATKVKELNISKGEILFGAPESYWADLSDYDPVNVARNLSRPILILQGERDYHVTMVDYEMWIKGLTGKNNVCFKNILYSDFNHLFMTVPGTGKATPADLFRPGHVALIVIDNVADWIMNQKENKLLTHINAD</sequence>
<dbReference type="InterPro" id="IPR001375">
    <property type="entry name" value="Peptidase_S9_cat"/>
</dbReference>
<dbReference type="InterPro" id="IPR011050">
    <property type="entry name" value="Pectin_lyase_fold/virulence"/>
</dbReference>
<dbReference type="InterPro" id="IPR053145">
    <property type="entry name" value="AB_hydrolase_Est10"/>
</dbReference>
<evidence type="ECO:0000259" key="4">
    <source>
        <dbReference type="SMART" id="SM00722"/>
    </source>
</evidence>
<protein>
    <recommendedName>
        <fullName evidence="4">Carbohydrate-binding/sugar hydrolysis domain-containing protein</fullName>
    </recommendedName>
</protein>
<feature type="domain" description="Carbohydrate-binding/sugar hydrolysis" evidence="4">
    <location>
        <begin position="259"/>
        <end position="408"/>
    </location>
</feature>
<dbReference type="SUPFAM" id="SSF53474">
    <property type="entry name" value="alpha/beta-Hydrolases"/>
    <property type="match status" value="1"/>
</dbReference>
<keyword evidence="2" id="KW-0378">Hydrolase</keyword>
<dbReference type="InterPro" id="IPR029058">
    <property type="entry name" value="AB_hydrolase_fold"/>
</dbReference>
<dbReference type="Gene3D" id="3.10.450.590">
    <property type="match status" value="1"/>
</dbReference>
<dbReference type="Pfam" id="PF00326">
    <property type="entry name" value="Peptidase_S9"/>
    <property type="match status" value="1"/>
</dbReference>
<evidence type="ECO:0000256" key="1">
    <source>
        <dbReference type="ARBA" id="ARBA00022737"/>
    </source>
</evidence>
<dbReference type="AlphaFoldDB" id="A0A7G9Z7X5"/>
<dbReference type="InterPro" id="IPR024981">
    <property type="entry name" value="DUF3887"/>
</dbReference>
<dbReference type="Gene3D" id="3.40.50.1820">
    <property type="entry name" value="alpha/beta hydrolase"/>
    <property type="match status" value="1"/>
</dbReference>
<dbReference type="InterPro" id="IPR006633">
    <property type="entry name" value="Carb-bd_sugar_hydrolysis-dom"/>
</dbReference>
<dbReference type="SMART" id="SM00722">
    <property type="entry name" value="CASH"/>
    <property type="match status" value="3"/>
</dbReference>
<dbReference type="NCBIfam" id="TIGR03804">
    <property type="entry name" value="para_beta_helix"/>
    <property type="match status" value="7"/>
</dbReference>
<dbReference type="InterPro" id="IPR002471">
    <property type="entry name" value="Pept_S9_AS"/>
</dbReference>
<dbReference type="PROSITE" id="PS00708">
    <property type="entry name" value="PRO_ENDOPEP_SER"/>
    <property type="match status" value="1"/>
</dbReference>
<dbReference type="Pfam" id="PF13026">
    <property type="entry name" value="DUF3887"/>
    <property type="match status" value="1"/>
</dbReference>
<dbReference type="InterPro" id="IPR007742">
    <property type="entry name" value="NosD_dom"/>
</dbReference>
<dbReference type="GO" id="GO:0006508">
    <property type="term" value="P:proteolysis"/>
    <property type="evidence" value="ECO:0007669"/>
    <property type="project" value="InterPro"/>
</dbReference>
<dbReference type="InterPro" id="IPR039448">
    <property type="entry name" value="Beta_helix"/>
</dbReference>
<dbReference type="InterPro" id="IPR012334">
    <property type="entry name" value="Pectin_lyas_fold"/>
</dbReference>
<evidence type="ECO:0000256" key="2">
    <source>
        <dbReference type="ARBA" id="ARBA00022801"/>
    </source>
</evidence>
<organism evidence="5">
    <name type="scientific">Candidatus Methanophaga sp. ANME-1 ERB7</name>
    <dbReference type="NCBI Taxonomy" id="2759913"/>
    <lineage>
        <taxon>Archaea</taxon>
        <taxon>Methanobacteriati</taxon>
        <taxon>Methanobacteriota</taxon>
        <taxon>Stenosarchaea group</taxon>
        <taxon>Methanomicrobia</taxon>
        <taxon>Candidatus Methanophagales</taxon>
        <taxon>Candidatus Methanophagaceae</taxon>
        <taxon>Candidatus Methanophaga</taxon>
    </lineage>
</organism>
<dbReference type="PANTHER" id="PTHR43265">
    <property type="entry name" value="ESTERASE ESTD"/>
    <property type="match status" value="1"/>
</dbReference>
<dbReference type="Pfam" id="PF05048">
    <property type="entry name" value="NosD"/>
    <property type="match status" value="4"/>
</dbReference>
<keyword evidence="1" id="KW-0677">Repeat</keyword>
<accession>A0A7G9Z7X5</accession>
<evidence type="ECO:0000313" key="5">
    <source>
        <dbReference type="EMBL" id="QNO56359.1"/>
    </source>
</evidence>
<proteinExistence type="predicted"/>
<dbReference type="Gene3D" id="2.160.20.10">
    <property type="entry name" value="Single-stranded right-handed beta-helix, Pectin lyase-like"/>
    <property type="match status" value="5"/>
</dbReference>
<dbReference type="SUPFAM" id="SSF51126">
    <property type="entry name" value="Pectin lyase-like"/>
    <property type="match status" value="4"/>
</dbReference>
<dbReference type="Pfam" id="PF13229">
    <property type="entry name" value="Beta_helix"/>
    <property type="match status" value="1"/>
</dbReference>
<feature type="domain" description="Carbohydrate-binding/sugar hydrolysis" evidence="4">
    <location>
        <begin position="49"/>
        <end position="220"/>
    </location>
</feature>